<dbReference type="HOGENOM" id="CLU_1432824_0_0_10"/>
<evidence type="ECO:0000313" key="2">
    <source>
        <dbReference type="Proteomes" id="UP000002945"/>
    </source>
</evidence>
<name>A9DPW8_9FLAO</name>
<dbReference type="RefSeq" id="WP_007096590.1">
    <property type="nucleotide sequence ID" value="NZ_CP142125.1"/>
</dbReference>
<comment type="caution">
    <text evidence="1">The sequence shown here is derived from an EMBL/GenBank/DDBJ whole genome shotgun (WGS) entry which is preliminary data.</text>
</comment>
<dbReference type="EMBL" id="ABIB01000002">
    <property type="protein sequence ID" value="EDP97542.1"/>
    <property type="molecule type" value="Genomic_DNA"/>
</dbReference>
<dbReference type="AlphaFoldDB" id="A9DPW8"/>
<accession>A9DPW8</accession>
<gene>
    <name evidence="1" type="ORF">KAOT1_20307</name>
</gene>
<protein>
    <submittedName>
        <fullName evidence="1">Uncharacterized protein</fullName>
    </submittedName>
</protein>
<reference evidence="1 2" key="1">
    <citation type="journal article" date="2011" name="J. Bacteriol.">
        <title>Genome sequence of the algicidal bacterium Kordia algicida OT-1.</title>
        <authorList>
            <person name="Lee H.S."/>
            <person name="Kang S.G."/>
            <person name="Kwon K.K."/>
            <person name="Lee J.H."/>
            <person name="Kim S.J."/>
        </authorList>
    </citation>
    <scope>NUCLEOTIDE SEQUENCE [LARGE SCALE GENOMIC DNA]</scope>
    <source>
        <strain evidence="1 2">OT-1</strain>
    </source>
</reference>
<proteinExistence type="predicted"/>
<keyword evidence="2" id="KW-1185">Reference proteome</keyword>
<dbReference type="eggNOG" id="ENOG5030D49">
    <property type="taxonomic scope" value="Bacteria"/>
</dbReference>
<sequence>MKPEIKYVELKSDSNGNGSAWIGLVSFSKSGKTIYFNNKAYRSLNGSGISGNYMDVETGDEYWISSPKKNLKDRHYTGGGIIFVERRILADYLRIINRTELPKKRYVLVDVDTTIPKERINQLENEIFETSEFDADLHYKKPNELSTKELEFLIAELIESEENAMHNKGRRTIKRKRIVLETELEKRLL</sequence>
<organism evidence="1 2">
    <name type="scientific">Kordia algicida OT-1</name>
    <dbReference type="NCBI Taxonomy" id="391587"/>
    <lineage>
        <taxon>Bacteria</taxon>
        <taxon>Pseudomonadati</taxon>
        <taxon>Bacteroidota</taxon>
        <taxon>Flavobacteriia</taxon>
        <taxon>Flavobacteriales</taxon>
        <taxon>Flavobacteriaceae</taxon>
        <taxon>Kordia</taxon>
    </lineage>
</organism>
<dbReference type="STRING" id="391587.KAOT1_20307"/>
<dbReference type="Proteomes" id="UP000002945">
    <property type="component" value="Unassembled WGS sequence"/>
</dbReference>
<evidence type="ECO:0000313" key="1">
    <source>
        <dbReference type="EMBL" id="EDP97542.1"/>
    </source>
</evidence>